<name>A0A8S5V591_9CAUD</name>
<sequence>MLFVDGAKVVHIDEVRKKTFNACTKLVQWLGKISTRLVCRFSELKKPPEFCTVKQTIEVHLQLK</sequence>
<accession>A0A8S5V591</accession>
<proteinExistence type="predicted"/>
<reference evidence="1" key="1">
    <citation type="journal article" date="2021" name="Proc. Natl. Acad. Sci. U.S.A.">
        <title>A Catalog of Tens of Thousands of Viruses from Human Metagenomes Reveals Hidden Associations with Chronic Diseases.</title>
        <authorList>
            <person name="Tisza M.J."/>
            <person name="Buck C.B."/>
        </authorList>
    </citation>
    <scope>NUCLEOTIDE SEQUENCE</scope>
    <source>
        <strain evidence="1">CtYaH2</strain>
    </source>
</reference>
<organism evidence="1">
    <name type="scientific">Siphoviridae sp. ctYaH2</name>
    <dbReference type="NCBI Taxonomy" id="2825549"/>
    <lineage>
        <taxon>Viruses</taxon>
        <taxon>Duplodnaviria</taxon>
        <taxon>Heunggongvirae</taxon>
        <taxon>Uroviricota</taxon>
        <taxon>Caudoviricetes</taxon>
    </lineage>
</organism>
<evidence type="ECO:0000313" key="1">
    <source>
        <dbReference type="EMBL" id="DAG01913.1"/>
    </source>
</evidence>
<dbReference type="EMBL" id="BK016199">
    <property type="protein sequence ID" value="DAG01913.1"/>
    <property type="molecule type" value="Genomic_DNA"/>
</dbReference>
<protein>
    <submittedName>
        <fullName evidence="1">Uncharacterized protein</fullName>
    </submittedName>
</protein>